<name>A0A0C5VHY1_9GAMM</name>
<proteinExistence type="predicted"/>
<dbReference type="Proteomes" id="UP000032266">
    <property type="component" value="Chromosome"/>
</dbReference>
<organism evidence="2 3">
    <name type="scientific">Gynuella sunshinyii YC6258</name>
    <dbReference type="NCBI Taxonomy" id="1445510"/>
    <lineage>
        <taxon>Bacteria</taxon>
        <taxon>Pseudomonadati</taxon>
        <taxon>Pseudomonadota</taxon>
        <taxon>Gammaproteobacteria</taxon>
        <taxon>Oceanospirillales</taxon>
        <taxon>Saccharospirillaceae</taxon>
        <taxon>Gynuella</taxon>
    </lineage>
</organism>
<dbReference type="HOGENOM" id="CLU_1118931_0_0_6"/>
<keyword evidence="3" id="KW-1185">Reference proteome</keyword>
<evidence type="ECO:0000259" key="1">
    <source>
        <dbReference type="Pfam" id="PF19266"/>
    </source>
</evidence>
<sequence>MSSYLDASQLTLPMLKITSYQDNSRSKKITSVSLPFLQESLDVDQQQSFNVVNAQNNQEVITGTRTAPAGLKVTFVLDDTTFATPIIGSTLFSTSNTGKLPMSVEKQLKTLADICYSSQKKNALNYLTIQSRNMPLINTPAGTFHCLLKSMKVKNELVDIWGDRVKALVECEFQHCAKEDTEAGSASIAALTSSITLDAGTGLALAAATTYGSVAFAAALAAANGMNSFRGNHNGTSLKAPPISQLGG</sequence>
<gene>
    <name evidence="2" type="ORF">YC6258_02199</name>
</gene>
<dbReference type="InterPro" id="IPR045361">
    <property type="entry name" value="CIS_tube_prot_N"/>
</dbReference>
<reference evidence="2 3" key="1">
    <citation type="submission" date="2014-01" db="EMBL/GenBank/DDBJ databases">
        <title>Full genme sequencing of cellulolytic bacterium Gynuella sunshinyii YC6258T gen. nov., sp. nov.</title>
        <authorList>
            <person name="Khan H."/>
            <person name="Chung E.J."/>
            <person name="Chung Y.R."/>
        </authorList>
    </citation>
    <scope>NUCLEOTIDE SEQUENCE [LARGE SCALE GENOMIC DNA]</scope>
    <source>
        <strain evidence="2 3">YC6258</strain>
    </source>
</reference>
<dbReference type="EMBL" id="CP007142">
    <property type="protein sequence ID" value="AJQ94237.1"/>
    <property type="molecule type" value="Genomic_DNA"/>
</dbReference>
<accession>A0A0C5VHY1</accession>
<dbReference type="OrthoDB" id="9815939at2"/>
<dbReference type="STRING" id="1445510.YC6258_02199"/>
<feature type="domain" description="Contractile injection system tube protein N-terminal" evidence="1">
    <location>
        <begin position="12"/>
        <end position="182"/>
    </location>
</feature>
<protein>
    <recommendedName>
        <fullName evidence="1">Contractile injection system tube protein N-terminal domain-containing protein</fullName>
    </recommendedName>
</protein>
<evidence type="ECO:0000313" key="2">
    <source>
        <dbReference type="EMBL" id="AJQ94237.1"/>
    </source>
</evidence>
<evidence type="ECO:0000313" key="3">
    <source>
        <dbReference type="Proteomes" id="UP000032266"/>
    </source>
</evidence>
<dbReference type="Pfam" id="PF19266">
    <property type="entry name" value="CIS_tube"/>
    <property type="match status" value="1"/>
</dbReference>
<dbReference type="KEGG" id="gsn:YC6258_02199"/>
<dbReference type="AlphaFoldDB" id="A0A0C5VHY1"/>
<dbReference type="RefSeq" id="WP_044616807.1">
    <property type="nucleotide sequence ID" value="NZ_CP007142.1"/>
</dbReference>